<proteinExistence type="predicted"/>
<feature type="region of interest" description="Disordered" evidence="1">
    <location>
        <begin position="1"/>
        <end position="27"/>
    </location>
</feature>
<dbReference type="Proteomes" id="UP000275267">
    <property type="component" value="Unassembled WGS sequence"/>
</dbReference>
<dbReference type="STRING" id="4540.A0A3L6TR70"/>
<dbReference type="EMBL" id="PQIB02000001">
    <property type="protein sequence ID" value="RLN41981.1"/>
    <property type="molecule type" value="Genomic_DNA"/>
</dbReference>
<keyword evidence="3" id="KW-1185">Reference proteome</keyword>
<evidence type="ECO:0000313" key="3">
    <source>
        <dbReference type="Proteomes" id="UP000275267"/>
    </source>
</evidence>
<dbReference type="InterPro" id="IPR040225">
    <property type="entry name" value="GIL1-like"/>
</dbReference>
<reference evidence="3" key="1">
    <citation type="journal article" date="2019" name="Nat. Commun.">
        <title>The genome of broomcorn millet.</title>
        <authorList>
            <person name="Zou C."/>
            <person name="Miki D."/>
            <person name="Li D."/>
            <person name="Tang Q."/>
            <person name="Xiao L."/>
            <person name="Rajput S."/>
            <person name="Deng P."/>
            <person name="Jia W."/>
            <person name="Huang R."/>
            <person name="Zhang M."/>
            <person name="Sun Y."/>
            <person name="Hu J."/>
            <person name="Fu X."/>
            <person name="Schnable P.S."/>
            <person name="Li F."/>
            <person name="Zhang H."/>
            <person name="Feng B."/>
            <person name="Zhu X."/>
            <person name="Liu R."/>
            <person name="Schnable J.C."/>
            <person name="Zhu J.-K."/>
            <person name="Zhang H."/>
        </authorList>
    </citation>
    <scope>NUCLEOTIDE SEQUENCE [LARGE SCALE GENOMIC DNA]</scope>
</reference>
<name>A0A3L6TR70_PANMI</name>
<dbReference type="OrthoDB" id="1915848at2759"/>
<dbReference type="PANTHER" id="PTHR31161">
    <property type="entry name" value="PROTEIN GRAVITROPIC IN THE LIGHT 1"/>
    <property type="match status" value="1"/>
</dbReference>
<sequence length="176" mass="19976">MNQSWGGGTREREKNPKPVAASPQDSRLLSEIQEQQNLLKTYEVMESEESDEEENYCSIELTPSLFTSAVDNAYQLMHDFSKPLLNMMKTAGWDLDAAANAIETAVVYTRTHKKLAYFFDPKVKVFQVKKGSEFSDIHMDSVVKSIILDEGSHSITELFEILFASSFRSSNSHRQL</sequence>
<protein>
    <submittedName>
        <fullName evidence="2">Uncharacterized protein</fullName>
    </submittedName>
</protein>
<evidence type="ECO:0000256" key="1">
    <source>
        <dbReference type="SAM" id="MobiDB-lite"/>
    </source>
</evidence>
<dbReference type="GO" id="GO:0009639">
    <property type="term" value="P:response to red or far red light"/>
    <property type="evidence" value="ECO:0007669"/>
    <property type="project" value="InterPro"/>
</dbReference>
<dbReference type="GO" id="GO:0009959">
    <property type="term" value="P:negative gravitropism"/>
    <property type="evidence" value="ECO:0007669"/>
    <property type="project" value="InterPro"/>
</dbReference>
<dbReference type="AlphaFoldDB" id="A0A3L6TR70"/>
<evidence type="ECO:0000313" key="2">
    <source>
        <dbReference type="EMBL" id="RLN41981.1"/>
    </source>
</evidence>
<accession>A0A3L6TR70</accession>
<gene>
    <name evidence="2" type="ORF">C2845_PM01G43710</name>
</gene>
<comment type="caution">
    <text evidence="2">The sequence shown here is derived from an EMBL/GenBank/DDBJ whole genome shotgun (WGS) entry which is preliminary data.</text>
</comment>
<organism evidence="2 3">
    <name type="scientific">Panicum miliaceum</name>
    <name type="common">Proso millet</name>
    <name type="synonym">Broomcorn millet</name>
    <dbReference type="NCBI Taxonomy" id="4540"/>
    <lineage>
        <taxon>Eukaryota</taxon>
        <taxon>Viridiplantae</taxon>
        <taxon>Streptophyta</taxon>
        <taxon>Embryophyta</taxon>
        <taxon>Tracheophyta</taxon>
        <taxon>Spermatophyta</taxon>
        <taxon>Magnoliopsida</taxon>
        <taxon>Liliopsida</taxon>
        <taxon>Poales</taxon>
        <taxon>Poaceae</taxon>
        <taxon>PACMAD clade</taxon>
        <taxon>Panicoideae</taxon>
        <taxon>Panicodae</taxon>
        <taxon>Paniceae</taxon>
        <taxon>Panicinae</taxon>
        <taxon>Panicum</taxon>
        <taxon>Panicum sect. Panicum</taxon>
    </lineage>
</organism>